<evidence type="ECO:0000256" key="14">
    <source>
        <dbReference type="ARBA" id="ARBA00022932"/>
    </source>
</evidence>
<dbReference type="EMBL" id="JARQZJ010000002">
    <property type="protein sequence ID" value="KAK9870289.1"/>
    <property type="molecule type" value="Genomic_DNA"/>
</dbReference>
<dbReference type="Proteomes" id="UP001431783">
    <property type="component" value="Unassembled WGS sequence"/>
</dbReference>
<evidence type="ECO:0000259" key="19">
    <source>
        <dbReference type="PROSITE" id="PS50158"/>
    </source>
</evidence>
<evidence type="ECO:0000256" key="3">
    <source>
        <dbReference type="ARBA" id="ARBA00022670"/>
    </source>
</evidence>
<keyword evidence="14" id="KW-0808">Transferase</keyword>
<keyword evidence="15" id="KW-0917">Virion maturation</keyword>
<keyword evidence="3" id="KW-0645">Protease</keyword>
<dbReference type="GO" id="GO:0003964">
    <property type="term" value="F:RNA-directed DNA polymerase activity"/>
    <property type="evidence" value="ECO:0007669"/>
    <property type="project" value="UniProtKB-KW"/>
</dbReference>
<proteinExistence type="predicted"/>
<comment type="caution">
    <text evidence="21">The sequence shown here is derived from an EMBL/GenBank/DDBJ whole genome shotgun (WGS) entry which is preliminary data.</text>
</comment>
<dbReference type="GO" id="GO:0003887">
    <property type="term" value="F:DNA-directed DNA polymerase activity"/>
    <property type="evidence" value="ECO:0007669"/>
    <property type="project" value="UniProtKB-KW"/>
</dbReference>
<dbReference type="GO" id="GO:0042575">
    <property type="term" value="C:DNA polymerase complex"/>
    <property type="evidence" value="ECO:0007669"/>
    <property type="project" value="UniProtKB-ARBA"/>
</dbReference>
<keyword evidence="7" id="KW-0064">Aspartyl protease</keyword>
<dbReference type="GO" id="GO:0005524">
    <property type="term" value="F:ATP binding"/>
    <property type="evidence" value="ECO:0007669"/>
    <property type="project" value="UniProtKB-KW"/>
</dbReference>
<dbReference type="PANTHER" id="PTHR42648">
    <property type="entry name" value="TRANSPOSASE, PUTATIVE-RELATED"/>
    <property type="match status" value="1"/>
</dbReference>
<dbReference type="Gene3D" id="3.30.420.10">
    <property type="entry name" value="Ribonuclease H-like superfamily/Ribonuclease H"/>
    <property type="match status" value="1"/>
</dbReference>
<dbReference type="GO" id="GO:0004519">
    <property type="term" value="F:endonuclease activity"/>
    <property type="evidence" value="ECO:0007669"/>
    <property type="project" value="UniProtKB-KW"/>
</dbReference>
<evidence type="ECO:0000256" key="18">
    <source>
        <dbReference type="PROSITE-ProRule" id="PRU00047"/>
    </source>
</evidence>
<reference evidence="21 22" key="1">
    <citation type="submission" date="2023-03" db="EMBL/GenBank/DDBJ databases">
        <title>Genome insight into feeding habits of ladybird beetles.</title>
        <authorList>
            <person name="Li H.-S."/>
            <person name="Huang Y.-H."/>
            <person name="Pang H."/>
        </authorList>
    </citation>
    <scope>NUCLEOTIDE SEQUENCE [LARGE SCALE GENOMIC DNA]</scope>
    <source>
        <strain evidence="21">SYSU_2023b</strain>
        <tissue evidence="21">Whole body</tissue>
    </source>
</reference>
<evidence type="ECO:0000256" key="9">
    <source>
        <dbReference type="ARBA" id="ARBA00022801"/>
    </source>
</evidence>
<keyword evidence="18" id="KW-0863">Zinc-finger</keyword>
<dbReference type="SUPFAM" id="SSF53098">
    <property type="entry name" value="Ribonuclease H-like"/>
    <property type="match status" value="1"/>
</dbReference>
<dbReference type="InterPro" id="IPR043502">
    <property type="entry name" value="DNA/RNA_pol_sf"/>
</dbReference>
<dbReference type="InterPro" id="IPR012337">
    <property type="entry name" value="RNaseH-like_sf"/>
</dbReference>
<gene>
    <name evidence="21" type="ORF">WA026_006376</name>
</gene>
<dbReference type="Pfam" id="PF25597">
    <property type="entry name" value="SH3_retrovirus"/>
    <property type="match status" value="1"/>
</dbReference>
<feature type="domain" description="Integrase catalytic" evidence="20">
    <location>
        <begin position="455"/>
        <end position="620"/>
    </location>
</feature>
<evidence type="ECO:0000256" key="12">
    <source>
        <dbReference type="ARBA" id="ARBA00022908"/>
    </source>
</evidence>
<dbReference type="InterPro" id="IPR054722">
    <property type="entry name" value="PolX-like_BBD"/>
</dbReference>
<dbReference type="InterPro" id="IPR057670">
    <property type="entry name" value="SH3_retrovirus"/>
</dbReference>
<evidence type="ECO:0000313" key="22">
    <source>
        <dbReference type="Proteomes" id="UP001431783"/>
    </source>
</evidence>
<evidence type="ECO:0000256" key="2">
    <source>
        <dbReference type="ARBA" id="ARBA00022612"/>
    </source>
</evidence>
<evidence type="ECO:0000256" key="13">
    <source>
        <dbReference type="ARBA" id="ARBA00022918"/>
    </source>
</evidence>
<protein>
    <recommendedName>
        <fullName evidence="23">Retrovirus-related Pol polyprotein from transposon TNT 1-94</fullName>
    </recommendedName>
</protein>
<evidence type="ECO:0000256" key="1">
    <source>
        <dbReference type="ARBA" id="ARBA00002180"/>
    </source>
</evidence>
<dbReference type="CDD" id="cd09272">
    <property type="entry name" value="RNase_HI_RT_Ty1"/>
    <property type="match status" value="1"/>
</dbReference>
<keyword evidence="4" id="KW-0540">Nuclease</keyword>
<dbReference type="SUPFAM" id="SSF56672">
    <property type="entry name" value="DNA/RNA polymerases"/>
    <property type="match status" value="1"/>
</dbReference>
<dbReference type="PANTHER" id="PTHR42648:SF11">
    <property type="entry name" value="TRANSPOSON TY4-P GAG-POL POLYPROTEIN"/>
    <property type="match status" value="1"/>
</dbReference>
<keyword evidence="10" id="KW-0067">ATP-binding</keyword>
<name>A0AAW1TJB8_9CUCU</name>
<evidence type="ECO:0000256" key="4">
    <source>
        <dbReference type="ARBA" id="ARBA00022722"/>
    </source>
</evidence>
<keyword evidence="17" id="KW-0511">Multifunctional enzyme</keyword>
<keyword evidence="5" id="KW-0479">Metal-binding</keyword>
<dbReference type="GO" id="GO:0004190">
    <property type="term" value="F:aspartic-type endopeptidase activity"/>
    <property type="evidence" value="ECO:0007669"/>
    <property type="project" value="UniProtKB-KW"/>
</dbReference>
<evidence type="ECO:0000313" key="21">
    <source>
        <dbReference type="EMBL" id="KAK9870289.1"/>
    </source>
</evidence>
<keyword evidence="22" id="KW-1185">Reference proteome</keyword>
<evidence type="ECO:0000259" key="20">
    <source>
        <dbReference type="PROSITE" id="PS50994"/>
    </source>
</evidence>
<evidence type="ECO:0008006" key="23">
    <source>
        <dbReference type="Google" id="ProtNLM"/>
    </source>
</evidence>
<keyword evidence="16" id="KW-0233">DNA recombination</keyword>
<keyword evidence="12" id="KW-0229">DNA integration</keyword>
<keyword evidence="8" id="KW-0255">Endonuclease</keyword>
<dbReference type="InterPro" id="IPR001878">
    <property type="entry name" value="Znf_CCHC"/>
</dbReference>
<dbReference type="Pfam" id="PF07727">
    <property type="entry name" value="RVT_2"/>
    <property type="match status" value="1"/>
</dbReference>
<organism evidence="21 22">
    <name type="scientific">Henosepilachna vigintioctopunctata</name>
    <dbReference type="NCBI Taxonomy" id="420089"/>
    <lineage>
        <taxon>Eukaryota</taxon>
        <taxon>Metazoa</taxon>
        <taxon>Ecdysozoa</taxon>
        <taxon>Arthropoda</taxon>
        <taxon>Hexapoda</taxon>
        <taxon>Insecta</taxon>
        <taxon>Pterygota</taxon>
        <taxon>Neoptera</taxon>
        <taxon>Endopterygota</taxon>
        <taxon>Coleoptera</taxon>
        <taxon>Polyphaga</taxon>
        <taxon>Cucujiformia</taxon>
        <taxon>Coccinelloidea</taxon>
        <taxon>Coccinellidae</taxon>
        <taxon>Epilachninae</taxon>
        <taxon>Epilachnini</taxon>
        <taxon>Henosepilachna</taxon>
    </lineage>
</organism>
<sequence>MDIVRSQLETLAEDSQGNVNYESWRFKLDLTMKARKLFQVATGVEVRPHGDESSTTVSTWIAKDLEAQTLIGLNCNSNIARKLAKCNSAHVMLQKLDLLYGKKSDISIEGLQRQFFGYKYNESKSIIENCMQIQEYADSLSAEGEDVKDSWIMQRILTILPPKLHHFRSAWHNVSEPDKNLSNLFDRLRLEEDMLTGDEVNKNSTQNAFMSRHNNKSGKSQVIRKGSVECYKCGLKGHRKSQCHGERRALITVSLSAANVKKELVDGNSWYQDCGATQHMSSHKEWFNNYKPLKIQSSVLIGDASELEGVGIGDINLEAFNGKDWDKIILKNVLYVPKMPFNLFSVSSILDKGYEQSAVAEKSIFKDFRGNIVAMALRIDKLYKMQFRLEPPEKCLLNVSIKKWHERFGHQNVVYVRNILKRNGINYQDDWDDYVCPGCTYGKQHRVSHPANTKRSSKPLDLIHVDLCEMNILSLGGAKYFLLFKDDFSHFRTVYFLKNKSEAAEKLKAYIKLVKNQFGKNVKTLRSDNGTEIKNGDVNKFLESLGIFHSKSCAYTPQQNGRIEREMRTVVEAARTVLHARNLNENLWAEAVNYSVFTLNQTGTSSVENKSPADLWFGRRIDVKKLKIFGCDCYVFIEDQMRKKTEKKSVKGIFVGYDIDCPGFRIYVESESDVISSCNVIFDEEVGTESFIELDMKPLNSTPEVEDQEDKHNSHEFLNQYELGFEESDEVTTSDSDIEIPIKNSIRKLRDRQKLKAPARYKDFVTDSGLRMQRIDSTIIDKVEDISVVNSNIEMSVPNSYEEAITCPDKDNWKSAIESELKSHEDNKTWTITDRTGKKPITCKWVFCLKKNKKGEIERYKARLCARGFAQVKDIDYKETFSPTTRYDSIRILLSIAAREDYGMEQFDVKTAFLYGELTEEIYMEVPEGIKVDSSKVVKLNKSLYGLKQSSRCWNKKFSSFLVSYGFKVCSADNCVFVGYFNSFKVVLIIYVDDGLLLSKSKGAMNFILNDLGNNFEIKRITLNSFVGMEITKKENSVIISQFNYIENIINKFNLYDAKSCNTPADVNVQLTKNDNETVNNFPYREAVGALLFLSSVSRPDISFAVNLVSRYVNNPGKPHVNAVKRIIRYLSCTKMMSIVYDSNTELIGYSDSDFAGDIDTRKSTTGYLFLMNGGPVTWASRKQNTIALSTTESEYMAACDAAKEILWIKQFLLDIGESQNCFTLNVDNQSAIKLINNPVFHRRSKHIDVRYNFIREKVEQKIIQINYVESSFQLADFLTKALSHNKFNFIRDSVLKIFQDLV</sequence>
<dbReference type="GO" id="GO:0006508">
    <property type="term" value="P:proteolysis"/>
    <property type="evidence" value="ECO:0007669"/>
    <property type="project" value="UniProtKB-KW"/>
</dbReference>
<keyword evidence="6" id="KW-0547">Nucleotide-binding</keyword>
<accession>A0AAW1TJB8</accession>
<feature type="domain" description="CCHC-type" evidence="19">
    <location>
        <begin position="230"/>
        <end position="243"/>
    </location>
</feature>
<comment type="function">
    <text evidence="1">The aspartyl protease (PR) mediates the proteolytic cleavages of the Gag and Gag-Pol polyproteins after assembly of the VLP.</text>
</comment>
<dbReference type="InterPro" id="IPR036397">
    <property type="entry name" value="RNaseH_sf"/>
</dbReference>
<evidence type="ECO:0000256" key="5">
    <source>
        <dbReference type="ARBA" id="ARBA00022723"/>
    </source>
</evidence>
<keyword evidence="2" id="KW-1188">Viral release from host cell</keyword>
<dbReference type="InterPro" id="IPR039537">
    <property type="entry name" value="Retrotran_Ty1/copia-like"/>
</dbReference>
<evidence type="ECO:0000256" key="16">
    <source>
        <dbReference type="ARBA" id="ARBA00023172"/>
    </source>
</evidence>
<evidence type="ECO:0000256" key="11">
    <source>
        <dbReference type="ARBA" id="ARBA00022842"/>
    </source>
</evidence>
<evidence type="ECO:0000256" key="7">
    <source>
        <dbReference type="ARBA" id="ARBA00022750"/>
    </source>
</evidence>
<dbReference type="Pfam" id="PF14223">
    <property type="entry name" value="Retrotran_gag_2"/>
    <property type="match status" value="1"/>
</dbReference>
<dbReference type="PROSITE" id="PS50994">
    <property type="entry name" value="INTEGRASE"/>
    <property type="match status" value="1"/>
</dbReference>
<keyword evidence="14" id="KW-0239">DNA-directed DNA polymerase</keyword>
<evidence type="ECO:0000256" key="6">
    <source>
        <dbReference type="ARBA" id="ARBA00022741"/>
    </source>
</evidence>
<dbReference type="Pfam" id="PF22936">
    <property type="entry name" value="Pol_BBD"/>
    <property type="match status" value="1"/>
</dbReference>
<dbReference type="PROSITE" id="PS50158">
    <property type="entry name" value="ZF_CCHC"/>
    <property type="match status" value="1"/>
</dbReference>
<evidence type="ECO:0000256" key="15">
    <source>
        <dbReference type="ARBA" id="ARBA00023113"/>
    </source>
</evidence>
<dbReference type="GO" id="GO:0003676">
    <property type="term" value="F:nucleic acid binding"/>
    <property type="evidence" value="ECO:0007669"/>
    <property type="project" value="InterPro"/>
</dbReference>
<evidence type="ECO:0000256" key="10">
    <source>
        <dbReference type="ARBA" id="ARBA00022840"/>
    </source>
</evidence>
<keyword evidence="18" id="KW-0862">Zinc</keyword>
<keyword evidence="11" id="KW-0460">Magnesium</keyword>
<dbReference type="GO" id="GO:0006310">
    <property type="term" value="P:DNA recombination"/>
    <property type="evidence" value="ECO:0007669"/>
    <property type="project" value="UniProtKB-KW"/>
</dbReference>
<dbReference type="GO" id="GO:0015074">
    <property type="term" value="P:DNA integration"/>
    <property type="evidence" value="ECO:0007669"/>
    <property type="project" value="UniProtKB-KW"/>
</dbReference>
<keyword evidence="9" id="KW-0378">Hydrolase</keyword>
<dbReference type="GO" id="GO:0008270">
    <property type="term" value="F:zinc ion binding"/>
    <property type="evidence" value="ECO:0007669"/>
    <property type="project" value="UniProtKB-KW"/>
</dbReference>
<keyword evidence="14" id="KW-0548">Nucleotidyltransferase</keyword>
<evidence type="ECO:0000256" key="17">
    <source>
        <dbReference type="ARBA" id="ARBA00023268"/>
    </source>
</evidence>
<dbReference type="InterPro" id="IPR001584">
    <property type="entry name" value="Integrase_cat-core"/>
</dbReference>
<keyword evidence="13" id="KW-0695">RNA-directed DNA polymerase</keyword>
<dbReference type="Pfam" id="PF00665">
    <property type="entry name" value="rve"/>
    <property type="match status" value="1"/>
</dbReference>
<evidence type="ECO:0000256" key="8">
    <source>
        <dbReference type="ARBA" id="ARBA00022759"/>
    </source>
</evidence>
<dbReference type="InterPro" id="IPR013103">
    <property type="entry name" value="RVT_2"/>
</dbReference>